<organism evidence="2 3">
    <name type="scientific">Frondihabitans cladoniiphilus</name>
    <dbReference type="NCBI Taxonomy" id="715785"/>
    <lineage>
        <taxon>Bacteria</taxon>
        <taxon>Bacillati</taxon>
        <taxon>Actinomycetota</taxon>
        <taxon>Actinomycetes</taxon>
        <taxon>Micrococcales</taxon>
        <taxon>Microbacteriaceae</taxon>
        <taxon>Frondihabitans</taxon>
    </lineage>
</organism>
<keyword evidence="3" id="KW-1185">Reference proteome</keyword>
<gene>
    <name evidence="2" type="ORF">GCM10025780_33670</name>
</gene>
<evidence type="ECO:0000313" key="2">
    <source>
        <dbReference type="EMBL" id="GAA4684763.1"/>
    </source>
</evidence>
<keyword evidence="1" id="KW-0812">Transmembrane</keyword>
<keyword evidence="1" id="KW-0472">Membrane</keyword>
<feature type="transmembrane region" description="Helical" evidence="1">
    <location>
        <begin position="54"/>
        <end position="76"/>
    </location>
</feature>
<dbReference type="RefSeq" id="WP_345377092.1">
    <property type="nucleotide sequence ID" value="NZ_BAABLM010000010.1"/>
</dbReference>
<evidence type="ECO:0000256" key="1">
    <source>
        <dbReference type="SAM" id="Phobius"/>
    </source>
</evidence>
<dbReference type="Proteomes" id="UP001501295">
    <property type="component" value="Unassembled WGS sequence"/>
</dbReference>
<dbReference type="EMBL" id="BAABLM010000010">
    <property type="protein sequence ID" value="GAA4684763.1"/>
    <property type="molecule type" value="Genomic_DNA"/>
</dbReference>
<feature type="transmembrane region" description="Helical" evidence="1">
    <location>
        <begin position="28"/>
        <end position="48"/>
    </location>
</feature>
<reference evidence="3" key="1">
    <citation type="journal article" date="2019" name="Int. J. Syst. Evol. Microbiol.">
        <title>The Global Catalogue of Microorganisms (GCM) 10K type strain sequencing project: providing services to taxonomists for standard genome sequencing and annotation.</title>
        <authorList>
            <consortium name="The Broad Institute Genomics Platform"/>
            <consortium name="The Broad Institute Genome Sequencing Center for Infectious Disease"/>
            <person name="Wu L."/>
            <person name="Ma J."/>
        </authorList>
    </citation>
    <scope>NUCLEOTIDE SEQUENCE [LARGE SCALE GENOMIC DNA]</scope>
    <source>
        <strain evidence="3">JCM 18956</strain>
    </source>
</reference>
<accession>A0ABP8W9N0</accession>
<proteinExistence type="predicted"/>
<name>A0ABP8W9N0_9MICO</name>
<keyword evidence="1" id="KW-1133">Transmembrane helix</keyword>
<protein>
    <submittedName>
        <fullName evidence="2">Uncharacterized protein</fullName>
    </submittedName>
</protein>
<comment type="caution">
    <text evidence="2">The sequence shown here is derived from an EMBL/GenBank/DDBJ whole genome shotgun (WGS) entry which is preliminary data.</text>
</comment>
<evidence type="ECO:0000313" key="3">
    <source>
        <dbReference type="Proteomes" id="UP001501295"/>
    </source>
</evidence>
<feature type="transmembrane region" description="Helical" evidence="1">
    <location>
        <begin position="88"/>
        <end position="109"/>
    </location>
</feature>
<sequence length="125" mass="13148">MDETVPWWRDPAYRQERTSLGLPKRATVAGRSSIAFLLALLGVALLWLEPSSRILPFGLLVALDAAGALAVAISALRMPGPAPKAVRIPARIGFALGLLSLLALAYSLLASGLPAIGLPQLPAMR</sequence>